<dbReference type="AlphaFoldDB" id="A0AAV6R1L4"/>
<organism evidence="2 3">
    <name type="scientific">Solea senegalensis</name>
    <name type="common">Senegalese sole</name>
    <dbReference type="NCBI Taxonomy" id="28829"/>
    <lineage>
        <taxon>Eukaryota</taxon>
        <taxon>Metazoa</taxon>
        <taxon>Chordata</taxon>
        <taxon>Craniata</taxon>
        <taxon>Vertebrata</taxon>
        <taxon>Euteleostomi</taxon>
        <taxon>Actinopterygii</taxon>
        <taxon>Neopterygii</taxon>
        <taxon>Teleostei</taxon>
        <taxon>Neoteleostei</taxon>
        <taxon>Acanthomorphata</taxon>
        <taxon>Carangaria</taxon>
        <taxon>Pleuronectiformes</taxon>
        <taxon>Pleuronectoidei</taxon>
        <taxon>Soleidae</taxon>
        <taxon>Solea</taxon>
    </lineage>
</organism>
<sequence>MTYSRSSVEGGSSDLGPRALTGKGPKERLKQYITARRSKLRQQDQIERLMGDDNNVIRVKQDEMKSYRKRHEEFIELNQAVNHFMGADEFEVDQTSWFEPKASCCREFMASVEAWADGVELREDLIKDATPMDSVSNPAGFSSRSSRASSHISSAASIQRKEEADRAALIAKAAATWGSLVLRGTTVNTLCLYELSKLLP</sequence>
<accession>A0AAV6R1L4</accession>
<feature type="region of interest" description="Disordered" evidence="1">
    <location>
        <begin position="132"/>
        <end position="157"/>
    </location>
</feature>
<protein>
    <submittedName>
        <fullName evidence="2">Uncharacterized protein</fullName>
    </submittedName>
</protein>
<evidence type="ECO:0000256" key="1">
    <source>
        <dbReference type="SAM" id="MobiDB-lite"/>
    </source>
</evidence>
<dbReference type="EMBL" id="JAGKHQ010000014">
    <property type="protein sequence ID" value="KAG7499391.1"/>
    <property type="molecule type" value="Genomic_DNA"/>
</dbReference>
<evidence type="ECO:0000313" key="2">
    <source>
        <dbReference type="EMBL" id="KAG7499391.1"/>
    </source>
</evidence>
<feature type="region of interest" description="Disordered" evidence="1">
    <location>
        <begin position="1"/>
        <end position="28"/>
    </location>
</feature>
<keyword evidence="3" id="KW-1185">Reference proteome</keyword>
<dbReference type="Proteomes" id="UP000693946">
    <property type="component" value="Linkage Group LG21"/>
</dbReference>
<proteinExistence type="predicted"/>
<name>A0AAV6R1L4_SOLSE</name>
<feature type="compositionally biased region" description="Low complexity" evidence="1">
    <location>
        <begin position="142"/>
        <end position="157"/>
    </location>
</feature>
<feature type="compositionally biased region" description="Polar residues" evidence="1">
    <location>
        <begin position="1"/>
        <end position="10"/>
    </location>
</feature>
<reference evidence="2 3" key="1">
    <citation type="journal article" date="2021" name="Sci. Rep.">
        <title>Chromosome anchoring in Senegalese sole (Solea senegalensis) reveals sex-associated markers and genome rearrangements in flatfish.</title>
        <authorList>
            <person name="Guerrero-Cozar I."/>
            <person name="Gomez-Garrido J."/>
            <person name="Berbel C."/>
            <person name="Martinez-Blanch J.F."/>
            <person name="Alioto T."/>
            <person name="Claros M.G."/>
            <person name="Gagnaire P.A."/>
            <person name="Manchado M."/>
        </authorList>
    </citation>
    <scope>NUCLEOTIDE SEQUENCE [LARGE SCALE GENOMIC DNA]</scope>
    <source>
        <strain evidence="2">Sse05_10M</strain>
    </source>
</reference>
<comment type="caution">
    <text evidence="2">The sequence shown here is derived from an EMBL/GenBank/DDBJ whole genome shotgun (WGS) entry which is preliminary data.</text>
</comment>
<evidence type="ECO:0000313" key="3">
    <source>
        <dbReference type="Proteomes" id="UP000693946"/>
    </source>
</evidence>
<gene>
    <name evidence="2" type="ORF">JOB18_036335</name>
</gene>